<keyword evidence="3" id="KW-0677">Repeat</keyword>
<dbReference type="SUPFAM" id="SSF57667">
    <property type="entry name" value="beta-beta-alpha zinc fingers"/>
    <property type="match status" value="1"/>
</dbReference>
<dbReference type="InterPro" id="IPR013087">
    <property type="entry name" value="Znf_C2H2_type"/>
</dbReference>
<dbReference type="EMBL" id="JACAZH010000011">
    <property type="protein sequence ID" value="KAF7355306.1"/>
    <property type="molecule type" value="Genomic_DNA"/>
</dbReference>
<feature type="region of interest" description="Disordered" evidence="8">
    <location>
        <begin position="152"/>
        <end position="249"/>
    </location>
</feature>
<evidence type="ECO:0000256" key="7">
    <source>
        <dbReference type="PROSITE-ProRule" id="PRU00042"/>
    </source>
</evidence>
<feature type="compositionally biased region" description="Low complexity" evidence="8">
    <location>
        <begin position="238"/>
        <end position="248"/>
    </location>
</feature>
<evidence type="ECO:0000256" key="5">
    <source>
        <dbReference type="ARBA" id="ARBA00022833"/>
    </source>
</evidence>
<evidence type="ECO:0000256" key="4">
    <source>
        <dbReference type="ARBA" id="ARBA00022771"/>
    </source>
</evidence>
<feature type="domain" description="C2H2-type" evidence="9">
    <location>
        <begin position="307"/>
        <end position="334"/>
    </location>
</feature>
<dbReference type="Proteomes" id="UP000623467">
    <property type="component" value="Unassembled WGS sequence"/>
</dbReference>
<name>A0A8H6YAS5_9AGAR</name>
<keyword evidence="5" id="KW-0862">Zinc</keyword>
<proteinExistence type="predicted"/>
<protein>
    <submittedName>
        <fullName evidence="10">Zinc finger protein GLIS2</fullName>
    </submittedName>
</protein>
<dbReference type="FunFam" id="3.30.160.60:FF:000145">
    <property type="entry name" value="Zinc finger protein 574"/>
    <property type="match status" value="1"/>
</dbReference>
<reference evidence="10" key="1">
    <citation type="submission" date="2020-05" db="EMBL/GenBank/DDBJ databases">
        <title>Mycena genomes resolve the evolution of fungal bioluminescence.</title>
        <authorList>
            <person name="Tsai I.J."/>
        </authorList>
    </citation>
    <scope>NUCLEOTIDE SEQUENCE</scope>
    <source>
        <strain evidence="10">160909Yilan</strain>
    </source>
</reference>
<accession>A0A8H6YAS5</accession>
<evidence type="ECO:0000256" key="8">
    <source>
        <dbReference type="SAM" id="MobiDB-lite"/>
    </source>
</evidence>
<organism evidence="10 11">
    <name type="scientific">Mycena sanguinolenta</name>
    <dbReference type="NCBI Taxonomy" id="230812"/>
    <lineage>
        <taxon>Eukaryota</taxon>
        <taxon>Fungi</taxon>
        <taxon>Dikarya</taxon>
        <taxon>Basidiomycota</taxon>
        <taxon>Agaricomycotina</taxon>
        <taxon>Agaricomycetes</taxon>
        <taxon>Agaricomycetidae</taxon>
        <taxon>Agaricales</taxon>
        <taxon>Marasmiineae</taxon>
        <taxon>Mycenaceae</taxon>
        <taxon>Mycena</taxon>
    </lineage>
</organism>
<keyword evidence="11" id="KW-1185">Reference proteome</keyword>
<dbReference type="InterPro" id="IPR036236">
    <property type="entry name" value="Znf_C2H2_sf"/>
</dbReference>
<dbReference type="GO" id="GO:0005634">
    <property type="term" value="C:nucleus"/>
    <property type="evidence" value="ECO:0007669"/>
    <property type="project" value="UniProtKB-SubCell"/>
</dbReference>
<dbReference type="InterPro" id="IPR050329">
    <property type="entry name" value="GLI_C2H2-zinc-finger"/>
</dbReference>
<dbReference type="GO" id="GO:0000978">
    <property type="term" value="F:RNA polymerase II cis-regulatory region sequence-specific DNA binding"/>
    <property type="evidence" value="ECO:0007669"/>
    <property type="project" value="TreeGrafter"/>
</dbReference>
<comment type="subcellular location">
    <subcellularLocation>
        <location evidence="1">Nucleus</location>
    </subcellularLocation>
</comment>
<dbReference type="AlphaFoldDB" id="A0A8H6YAS5"/>
<evidence type="ECO:0000256" key="6">
    <source>
        <dbReference type="ARBA" id="ARBA00023242"/>
    </source>
</evidence>
<dbReference type="SMART" id="SM00355">
    <property type="entry name" value="ZnF_C2H2"/>
    <property type="match status" value="2"/>
</dbReference>
<comment type="caution">
    <text evidence="10">The sequence shown here is derived from an EMBL/GenBank/DDBJ whole genome shotgun (WGS) entry which is preliminary data.</text>
</comment>
<keyword evidence="6" id="KW-0539">Nucleus</keyword>
<evidence type="ECO:0000256" key="3">
    <source>
        <dbReference type="ARBA" id="ARBA00022737"/>
    </source>
</evidence>
<keyword evidence="4 7" id="KW-0863">Zinc-finger</keyword>
<dbReference type="PROSITE" id="PS50157">
    <property type="entry name" value="ZINC_FINGER_C2H2_2"/>
    <property type="match status" value="1"/>
</dbReference>
<dbReference type="Gene3D" id="3.30.160.60">
    <property type="entry name" value="Classic Zinc Finger"/>
    <property type="match status" value="2"/>
</dbReference>
<dbReference type="GO" id="GO:0008270">
    <property type="term" value="F:zinc ion binding"/>
    <property type="evidence" value="ECO:0007669"/>
    <property type="project" value="UniProtKB-KW"/>
</dbReference>
<dbReference type="OrthoDB" id="654211at2759"/>
<evidence type="ECO:0000256" key="2">
    <source>
        <dbReference type="ARBA" id="ARBA00022723"/>
    </source>
</evidence>
<sequence length="379" mass="42201">MRPLNISHTNICLFFSMAATTVHRGCQPTILKHNDIRQSFPLHDVHSRRSRPKYRGYSPDFALRPISPEPSVYARAHTTADTSGCAVRSANTRDPHPSGDSCYPPRPTGFPAPPSLSMKHDPVLFVVNRSMSPCSEDGGLGSREYQRRILPGSLPHTREPPVEVPLSPSPVNRDSSTPPGVASILSDLPPVFDIGLPPRQDHRSSVRHSKLPSRQSATPPVHCENDSKAFVNTRRISTESPSPSESESNWTDYAFEIGKGPEGPGMLYQCTYPVRQPDGSNAPCHYNGRKQLVKRHVEGRHLQIKLFGCGICDKTFAQKIAMQVHQATHTGDKPWACEKGCDLAFSDPARRHKHYVEVHKHEPRQIKRKQRPAARIISP</sequence>
<feature type="region of interest" description="Disordered" evidence="8">
    <location>
        <begin position="360"/>
        <end position="379"/>
    </location>
</feature>
<evidence type="ECO:0000259" key="9">
    <source>
        <dbReference type="PROSITE" id="PS50157"/>
    </source>
</evidence>
<dbReference type="PANTHER" id="PTHR19818:SF139">
    <property type="entry name" value="PAIR-RULE PROTEIN ODD-PAIRED"/>
    <property type="match status" value="1"/>
</dbReference>
<feature type="compositionally biased region" description="Pro residues" evidence="8">
    <location>
        <begin position="104"/>
        <end position="114"/>
    </location>
</feature>
<dbReference type="GO" id="GO:0045944">
    <property type="term" value="P:positive regulation of transcription by RNA polymerase II"/>
    <property type="evidence" value="ECO:0007669"/>
    <property type="project" value="UniProtKB-ARBA"/>
</dbReference>
<gene>
    <name evidence="10" type="ORF">MSAN_01447000</name>
</gene>
<evidence type="ECO:0000313" key="11">
    <source>
        <dbReference type="Proteomes" id="UP000623467"/>
    </source>
</evidence>
<evidence type="ECO:0000313" key="10">
    <source>
        <dbReference type="EMBL" id="KAF7355306.1"/>
    </source>
</evidence>
<dbReference type="PROSITE" id="PS00028">
    <property type="entry name" value="ZINC_FINGER_C2H2_1"/>
    <property type="match status" value="2"/>
</dbReference>
<dbReference type="GO" id="GO:0000981">
    <property type="term" value="F:DNA-binding transcription factor activity, RNA polymerase II-specific"/>
    <property type="evidence" value="ECO:0007669"/>
    <property type="project" value="TreeGrafter"/>
</dbReference>
<dbReference type="PANTHER" id="PTHR19818">
    <property type="entry name" value="ZINC FINGER PROTEIN ZIC AND GLI"/>
    <property type="match status" value="1"/>
</dbReference>
<keyword evidence="2" id="KW-0479">Metal-binding</keyword>
<evidence type="ECO:0000256" key="1">
    <source>
        <dbReference type="ARBA" id="ARBA00004123"/>
    </source>
</evidence>
<feature type="region of interest" description="Disordered" evidence="8">
    <location>
        <begin position="83"/>
        <end position="115"/>
    </location>
</feature>